<gene>
    <name evidence="1" type="ORF">SPELUC_LOCUS10550</name>
</gene>
<proteinExistence type="predicted"/>
<keyword evidence="2" id="KW-1185">Reference proteome</keyword>
<feature type="non-terminal residue" evidence="1">
    <location>
        <position position="1"/>
    </location>
</feature>
<evidence type="ECO:0000313" key="2">
    <source>
        <dbReference type="Proteomes" id="UP000789366"/>
    </source>
</evidence>
<accession>A0ACA9P6Y6</accession>
<protein>
    <submittedName>
        <fullName evidence="1">4855_t:CDS:1</fullName>
    </submittedName>
</protein>
<comment type="caution">
    <text evidence="1">The sequence shown here is derived from an EMBL/GenBank/DDBJ whole genome shotgun (WGS) entry which is preliminary data.</text>
</comment>
<reference evidence="1" key="1">
    <citation type="submission" date="2021-06" db="EMBL/GenBank/DDBJ databases">
        <authorList>
            <person name="Kallberg Y."/>
            <person name="Tangrot J."/>
            <person name="Rosling A."/>
        </authorList>
    </citation>
    <scope>NUCLEOTIDE SEQUENCE</scope>
    <source>
        <strain evidence="1">28 12/20/2015</strain>
    </source>
</reference>
<sequence length="277" mass="31656">NLPHKEKLKSLNLFGNEIQESMNLSGNPLKAKNLDNLSNEQFAKLVNGIKEKKIRINSYKGTILMDLLEYAQKLASQGNQQQQQNAQYLQALIQSGSPVKTDNKQSGNNAPPLIGGLVIFGIVAVVVGYLLETLNLMKKELKNQKQFTFPPEKELQKVMKRFSDPNYDQVNIGLMPNASELDKTKYEICQSISRYKRVNKLTPSELAKKIKISKEKLDHILFGRITNFNLDELEFRASKKPKIKENLNNWLLDKKVIKDFVQQLDKKEPEEEGIDKV</sequence>
<dbReference type="EMBL" id="CAJVPW010019936">
    <property type="protein sequence ID" value="CAG8687129.1"/>
    <property type="molecule type" value="Genomic_DNA"/>
</dbReference>
<evidence type="ECO:0000313" key="1">
    <source>
        <dbReference type="EMBL" id="CAG8687129.1"/>
    </source>
</evidence>
<dbReference type="Proteomes" id="UP000789366">
    <property type="component" value="Unassembled WGS sequence"/>
</dbReference>
<name>A0ACA9P6Y6_9GLOM</name>
<organism evidence="1 2">
    <name type="scientific">Cetraspora pellucida</name>
    <dbReference type="NCBI Taxonomy" id="1433469"/>
    <lineage>
        <taxon>Eukaryota</taxon>
        <taxon>Fungi</taxon>
        <taxon>Fungi incertae sedis</taxon>
        <taxon>Mucoromycota</taxon>
        <taxon>Glomeromycotina</taxon>
        <taxon>Glomeromycetes</taxon>
        <taxon>Diversisporales</taxon>
        <taxon>Gigasporaceae</taxon>
        <taxon>Cetraspora</taxon>
    </lineage>
</organism>